<proteinExistence type="inferred from homology"/>
<evidence type="ECO:0000256" key="1">
    <source>
        <dbReference type="ARBA" id="ARBA00010552"/>
    </source>
</evidence>
<dbReference type="EMBL" id="DSFP01000040">
    <property type="protein sequence ID" value="HEW45994.1"/>
    <property type="molecule type" value="Genomic_DNA"/>
</dbReference>
<protein>
    <submittedName>
        <fullName evidence="2">Deaminase</fullName>
    </submittedName>
</protein>
<dbReference type="GO" id="GO:0005829">
    <property type="term" value="C:cytosol"/>
    <property type="evidence" value="ECO:0007669"/>
    <property type="project" value="TreeGrafter"/>
</dbReference>
<organism evidence="2">
    <name type="scientific">Hydrogenobacter sp</name>
    <dbReference type="NCBI Taxonomy" id="2152829"/>
    <lineage>
        <taxon>Bacteria</taxon>
        <taxon>Pseudomonadati</taxon>
        <taxon>Aquificota</taxon>
        <taxon>Aquificia</taxon>
        <taxon>Aquificales</taxon>
        <taxon>Aquificaceae</taxon>
        <taxon>Hydrogenobacter</taxon>
    </lineage>
</organism>
<dbReference type="NCBIfam" id="TIGR00004">
    <property type="entry name" value="Rid family detoxifying hydrolase"/>
    <property type="match status" value="1"/>
</dbReference>
<dbReference type="SUPFAM" id="SSF55298">
    <property type="entry name" value="YjgF-like"/>
    <property type="match status" value="1"/>
</dbReference>
<reference evidence="2" key="1">
    <citation type="journal article" date="2020" name="mSystems">
        <title>Genome- and Community-Level Interaction Insights into Carbon Utilization and Element Cycling Functions of Hydrothermarchaeota in Hydrothermal Sediment.</title>
        <authorList>
            <person name="Zhou Z."/>
            <person name="Liu Y."/>
            <person name="Xu W."/>
            <person name="Pan J."/>
            <person name="Luo Z.H."/>
            <person name="Li M."/>
        </authorList>
    </citation>
    <scope>NUCLEOTIDE SEQUENCE [LARGE SCALE GENOMIC DNA]</scope>
    <source>
        <strain evidence="2">SpSt-132</strain>
    </source>
</reference>
<comment type="similarity">
    <text evidence="1">Belongs to the RutC family.</text>
</comment>
<dbReference type="FunFam" id="3.30.1330.40:FF:000001">
    <property type="entry name" value="L-PSP family endoribonuclease"/>
    <property type="match status" value="1"/>
</dbReference>
<accession>A0A7C2V3K5</accession>
<dbReference type="InterPro" id="IPR006056">
    <property type="entry name" value="RidA"/>
</dbReference>
<dbReference type="Gene3D" id="3.30.1330.40">
    <property type="entry name" value="RutC-like"/>
    <property type="match status" value="1"/>
</dbReference>
<dbReference type="GO" id="GO:0019239">
    <property type="term" value="F:deaminase activity"/>
    <property type="evidence" value="ECO:0007669"/>
    <property type="project" value="TreeGrafter"/>
</dbReference>
<dbReference type="InterPro" id="IPR035959">
    <property type="entry name" value="RutC-like_sf"/>
</dbReference>
<sequence length="131" mass="14463">MTPIYTEKAPKPVGPYSQAIMVGGFLFLSGQIGLDPHTGKLKEGFKEQAQQIFKNIEAILETAGVGKEGIVRMVVYLKDLSLFGEFNQLYEEFFRDVKVKPVRTTVEVSHLPLGALIEVEATAFMGEGNNL</sequence>
<dbReference type="Pfam" id="PF01042">
    <property type="entry name" value="Ribonuc_L-PSP"/>
    <property type="match status" value="1"/>
</dbReference>
<comment type="caution">
    <text evidence="2">The sequence shown here is derived from an EMBL/GenBank/DDBJ whole genome shotgun (WGS) entry which is preliminary data.</text>
</comment>
<gene>
    <name evidence="2" type="ORF">ENO47_04900</name>
</gene>
<dbReference type="PANTHER" id="PTHR11803">
    <property type="entry name" value="2-IMINOBUTANOATE/2-IMINOPROPANOATE DEAMINASE RIDA"/>
    <property type="match status" value="1"/>
</dbReference>
<dbReference type="CDD" id="cd00448">
    <property type="entry name" value="YjgF_YER057c_UK114_family"/>
    <property type="match status" value="1"/>
</dbReference>
<dbReference type="PANTHER" id="PTHR11803:SF39">
    <property type="entry name" value="2-IMINOBUTANOATE_2-IMINOPROPANOATE DEAMINASE"/>
    <property type="match status" value="1"/>
</dbReference>
<evidence type="ECO:0000313" key="2">
    <source>
        <dbReference type="EMBL" id="HEW45994.1"/>
    </source>
</evidence>
<name>A0A7C2V3K5_9AQUI</name>
<dbReference type="InterPro" id="IPR006175">
    <property type="entry name" value="YjgF/YER057c/UK114"/>
</dbReference>
<dbReference type="AlphaFoldDB" id="A0A7C2V3K5"/>